<protein>
    <recommendedName>
        <fullName evidence="8">Maintenance of mitochondrial morphology protein 1</fullName>
    </recommendedName>
</protein>
<accession>A0A0D7BRG6</accession>
<gene>
    <name evidence="8" type="primary">MMM1</name>
    <name evidence="11" type="ORF">CYLTODRAFT_417528</name>
</gene>
<keyword evidence="1" id="KW-0813">Transport</keyword>
<feature type="topological domain" description="Lumenal" evidence="8">
    <location>
        <begin position="1"/>
        <end position="15"/>
    </location>
</feature>
<name>A0A0D7BRG6_9AGAR</name>
<evidence type="ECO:0000313" key="11">
    <source>
        <dbReference type="EMBL" id="KIY72744.1"/>
    </source>
</evidence>
<organism evidence="11 12">
    <name type="scientific">Cylindrobasidium torrendii FP15055 ss-10</name>
    <dbReference type="NCBI Taxonomy" id="1314674"/>
    <lineage>
        <taxon>Eukaryota</taxon>
        <taxon>Fungi</taxon>
        <taxon>Dikarya</taxon>
        <taxon>Basidiomycota</taxon>
        <taxon>Agaricomycotina</taxon>
        <taxon>Agaricomycetes</taxon>
        <taxon>Agaricomycetidae</taxon>
        <taxon>Agaricales</taxon>
        <taxon>Marasmiineae</taxon>
        <taxon>Physalacriaceae</taxon>
        <taxon>Cylindrobasidium</taxon>
    </lineage>
</organism>
<dbReference type="InterPro" id="IPR031468">
    <property type="entry name" value="SMP_LBD"/>
</dbReference>
<dbReference type="STRING" id="1314674.A0A0D7BRG6"/>
<reference evidence="11 12" key="1">
    <citation type="journal article" date="2015" name="Fungal Genet. Biol.">
        <title>Evolution of novel wood decay mechanisms in Agaricales revealed by the genome sequences of Fistulina hepatica and Cylindrobasidium torrendii.</title>
        <authorList>
            <person name="Floudas D."/>
            <person name="Held B.W."/>
            <person name="Riley R."/>
            <person name="Nagy L.G."/>
            <person name="Koehler G."/>
            <person name="Ransdell A.S."/>
            <person name="Younus H."/>
            <person name="Chow J."/>
            <person name="Chiniquy J."/>
            <person name="Lipzen A."/>
            <person name="Tritt A."/>
            <person name="Sun H."/>
            <person name="Haridas S."/>
            <person name="LaButti K."/>
            <person name="Ohm R.A."/>
            <person name="Kues U."/>
            <person name="Blanchette R.A."/>
            <person name="Grigoriev I.V."/>
            <person name="Minto R.E."/>
            <person name="Hibbett D.S."/>
        </authorList>
    </citation>
    <scope>NUCLEOTIDE SEQUENCE [LARGE SCALE GENOMIC DNA]</scope>
    <source>
        <strain evidence="11 12">FP15055 ss-10</strain>
    </source>
</reference>
<evidence type="ECO:0000256" key="6">
    <source>
        <dbReference type="ARBA" id="ARBA00023121"/>
    </source>
</evidence>
<dbReference type="GO" id="GO:1990456">
    <property type="term" value="P:mitochondrion-endoplasmic reticulum membrane tethering"/>
    <property type="evidence" value="ECO:0007669"/>
    <property type="project" value="TreeGrafter"/>
</dbReference>
<evidence type="ECO:0000256" key="3">
    <source>
        <dbReference type="ARBA" id="ARBA00022824"/>
    </source>
</evidence>
<evidence type="ECO:0000256" key="1">
    <source>
        <dbReference type="ARBA" id="ARBA00022448"/>
    </source>
</evidence>
<evidence type="ECO:0000256" key="2">
    <source>
        <dbReference type="ARBA" id="ARBA00022692"/>
    </source>
</evidence>
<comment type="subcellular location">
    <subcellularLocation>
        <location evidence="8">Endoplasmic reticulum membrane</location>
        <topology evidence="8">Single-pass type I membrane protein</topology>
    </subcellularLocation>
    <text evidence="8">The ERMES/MDM complex localizes to a few discrete foci (around 10 per single cell), that represent mitochondria-endoplasmic reticulum junctions. These foci are often found next to mtDNA nucleoids.</text>
</comment>
<feature type="domain" description="SMP-LTD" evidence="10">
    <location>
        <begin position="76"/>
        <end position="281"/>
    </location>
</feature>
<dbReference type="InterPro" id="IPR019411">
    <property type="entry name" value="MMM1_dom"/>
</dbReference>
<dbReference type="Proteomes" id="UP000054007">
    <property type="component" value="Unassembled WGS sequence"/>
</dbReference>
<keyword evidence="5" id="KW-0445">Lipid transport</keyword>
<proteinExistence type="inferred from homology"/>
<feature type="compositionally biased region" description="Basic and acidic residues" evidence="9">
    <location>
        <begin position="64"/>
        <end position="76"/>
    </location>
</feature>
<evidence type="ECO:0000259" key="10">
    <source>
        <dbReference type="PROSITE" id="PS51847"/>
    </source>
</evidence>
<dbReference type="GO" id="GO:0045040">
    <property type="term" value="P:protein insertion into mitochondrial outer membrane"/>
    <property type="evidence" value="ECO:0007669"/>
    <property type="project" value="UniProtKB-UniRule"/>
</dbReference>
<dbReference type="PROSITE" id="PS51847">
    <property type="entry name" value="SMP"/>
    <property type="match status" value="1"/>
</dbReference>
<keyword evidence="12" id="KW-1185">Reference proteome</keyword>
<keyword evidence="6" id="KW-0446">Lipid-binding</keyword>
<dbReference type="PANTHER" id="PTHR13466:SF0">
    <property type="entry name" value="SMP-LTD DOMAIN-CONTAINING PROTEIN"/>
    <property type="match status" value="1"/>
</dbReference>
<feature type="topological domain" description="Cytoplasmic" evidence="8">
    <location>
        <begin position="37"/>
        <end position="301"/>
    </location>
</feature>
<dbReference type="AlphaFoldDB" id="A0A0D7BRG6"/>
<dbReference type="OrthoDB" id="5599157at2759"/>
<evidence type="ECO:0000256" key="9">
    <source>
        <dbReference type="SAM" id="MobiDB-lite"/>
    </source>
</evidence>
<dbReference type="GO" id="GO:0015914">
    <property type="term" value="P:phospholipid transport"/>
    <property type="evidence" value="ECO:0007669"/>
    <property type="project" value="TreeGrafter"/>
</dbReference>
<keyword evidence="4 8" id="KW-1133">Transmembrane helix</keyword>
<feature type="region of interest" description="Disordered" evidence="9">
    <location>
        <begin position="47"/>
        <end position="76"/>
    </location>
</feature>
<evidence type="ECO:0000256" key="5">
    <source>
        <dbReference type="ARBA" id="ARBA00023055"/>
    </source>
</evidence>
<evidence type="ECO:0000256" key="4">
    <source>
        <dbReference type="ARBA" id="ARBA00022989"/>
    </source>
</evidence>
<evidence type="ECO:0000313" key="12">
    <source>
        <dbReference type="Proteomes" id="UP000054007"/>
    </source>
</evidence>
<keyword evidence="7 8" id="KW-0472">Membrane</keyword>
<dbReference type="GO" id="GO:0005789">
    <property type="term" value="C:endoplasmic reticulum membrane"/>
    <property type="evidence" value="ECO:0007669"/>
    <property type="project" value="UniProtKB-SubCell"/>
</dbReference>
<dbReference type="PANTHER" id="PTHR13466">
    <property type="entry name" value="TEX2 PROTEIN-RELATED"/>
    <property type="match status" value="1"/>
</dbReference>
<dbReference type="GO" id="GO:0032865">
    <property type="term" value="C:ERMES complex"/>
    <property type="evidence" value="ECO:0007669"/>
    <property type="project" value="UniProtKB-UniRule"/>
</dbReference>
<keyword evidence="3 8" id="KW-0256">Endoplasmic reticulum</keyword>
<dbReference type="InterPro" id="IPR027537">
    <property type="entry name" value="Mmm1"/>
</dbReference>
<evidence type="ECO:0000256" key="7">
    <source>
        <dbReference type="ARBA" id="ARBA00023136"/>
    </source>
</evidence>
<comment type="similarity">
    <text evidence="8">Belongs to the MMM1 family.</text>
</comment>
<comment type="function">
    <text evidence="8">Component of the ERMES/MDM complex, which serves as a molecular tether to connect the endoplasmic reticulum (ER) and mitochondria. Components of this complex are involved in the control of mitochondrial shape and protein biogenesis, and function in nonvesicular lipid trafficking between the ER and mitochondria. The MDM12-MMM1 subcomplex functions in the major beta-barrel assembly pathway that is responsible for biogenesis of all outer membrane beta-barrel proteins, and acts in a late step after the SAM complex. The MDM10-MDM12-MMM1 subcomplex further acts in the TOM40-specific pathway after the action of the MDM12-MMM1 complex. Essential for establishing and maintaining the structure of mitochondria and maintenance of mtDNA nucleoids.</text>
</comment>
<dbReference type="HAMAP" id="MF_03103">
    <property type="entry name" value="Mmm1"/>
    <property type="match status" value="1"/>
</dbReference>
<dbReference type="EMBL" id="KN880440">
    <property type="protein sequence ID" value="KIY72744.1"/>
    <property type="molecule type" value="Genomic_DNA"/>
</dbReference>
<sequence>MSNYIFSLQPTFTQGLILGQLSVLLLVALVLKYLFLDSTESPFETSYYHPRAGSDVTRKGRPPRAREPTVEQPKDTAESSEWFNFLLSQVVNVYRSKLRNDIEGAGGDEIARKRVEDYANKIRPAGFLDVIQVHSVDLGSAAPRLYNGRRVPSEDGKGTVIEFDVDYEDTVSVSLSTSYLFNYPMSSFARLPVFLTISLSVFKSSLTITPPNPASPTPEIAIQFSPNFTLDLTTTSLMGSRAKLANVPKLHELIQHQVRRVFAARARYPFFLPGLARLAEPVMRDMKKELKKEMEDIMPNP</sequence>
<dbReference type="GO" id="GO:0008289">
    <property type="term" value="F:lipid binding"/>
    <property type="evidence" value="ECO:0007669"/>
    <property type="project" value="UniProtKB-KW"/>
</dbReference>
<dbReference type="CDD" id="cd21671">
    <property type="entry name" value="SMP_Mmm1"/>
    <property type="match status" value="1"/>
</dbReference>
<evidence type="ECO:0000256" key="8">
    <source>
        <dbReference type="HAMAP-Rule" id="MF_03103"/>
    </source>
</evidence>
<dbReference type="Pfam" id="PF10296">
    <property type="entry name" value="MMM1"/>
    <property type="match status" value="2"/>
</dbReference>
<comment type="subunit">
    <text evidence="8">Homodimer. Component of the ER-mitochondria encounter structure (ERMES) or MDM complex, composed of MMM1, MDM10, MDM12 and MDM34. A MMM1 homodimer associates with one molecule of MDM12 on each side in a pairwise head-to-tail manner, and the SMP-LTD domains of MMM1 and MDM12 generate a continuous hydrophobic tunnel for phospholipid trafficking.</text>
</comment>
<keyword evidence="2 8" id="KW-0812">Transmembrane</keyword>